<comment type="subcellular location">
    <subcellularLocation>
        <location evidence="1">Membrane</location>
        <topology evidence="1">Multi-pass membrane protein</topology>
    </subcellularLocation>
</comment>
<keyword evidence="2 5" id="KW-0812">Transmembrane</keyword>
<feature type="domain" description="Wax synthase" evidence="6">
    <location>
        <begin position="232"/>
        <end position="296"/>
    </location>
</feature>
<dbReference type="Pfam" id="PF13813">
    <property type="entry name" value="MBOAT_2"/>
    <property type="match status" value="1"/>
</dbReference>
<keyword evidence="4 5" id="KW-0472">Membrane</keyword>
<feature type="transmembrane region" description="Helical" evidence="5">
    <location>
        <begin position="64"/>
        <end position="88"/>
    </location>
</feature>
<accession>A0A0F7SVM7</accession>
<dbReference type="InterPro" id="IPR032805">
    <property type="entry name" value="Wax_synthase_dom"/>
</dbReference>
<dbReference type="GO" id="GO:0016020">
    <property type="term" value="C:membrane"/>
    <property type="evidence" value="ECO:0007669"/>
    <property type="project" value="UniProtKB-SubCell"/>
</dbReference>
<proteinExistence type="predicted"/>
<sequence length="393" mass="43734">MIIPDPLPAVWPTAVRYILPWALILVLTRLSQQANTRPVRLVVGALTLASARCWLGGVQFKDPFWYWFNHLLSLGLAAILLVVPRLCLLSDPYLPSRKMDHPVLCFLFHPLGQDFQPIPPFFQPARPKPTRSGKPFTNREHLFRSLRGFALMALILGYVRSYVPTLWTTDESVRFSIFEKLSRPSPLLPAGTPAWVEGWLGGIALGGFVICFLDAGYHTYAFMRGAQGEPGWGRITRSAWAATSIHSFWTTHWHPLLSTFTQFYTALLIPSRLPSSIKNVARSLIAFAITALTHDPSILPSATVNPHPSILGGGVTKFMLLQSLGLGLEYMFRAITGKRVGGFLGWIWAMGFLGWTARWAVQGFVDYGLVRGMALLGQKCVFRLSILSQLSSA</sequence>
<evidence type="ECO:0000256" key="4">
    <source>
        <dbReference type="ARBA" id="ARBA00023136"/>
    </source>
</evidence>
<keyword evidence="3 5" id="KW-1133">Transmembrane helix</keyword>
<feature type="transmembrane region" description="Helical" evidence="5">
    <location>
        <begin position="141"/>
        <end position="159"/>
    </location>
</feature>
<reference evidence="7" key="1">
    <citation type="submission" date="2014-08" db="EMBL/GenBank/DDBJ databases">
        <authorList>
            <person name="Sharma Rahul"/>
            <person name="Thines Marco"/>
        </authorList>
    </citation>
    <scope>NUCLEOTIDE SEQUENCE</scope>
</reference>
<evidence type="ECO:0000256" key="5">
    <source>
        <dbReference type="SAM" id="Phobius"/>
    </source>
</evidence>
<feature type="transmembrane region" description="Helical" evidence="5">
    <location>
        <begin position="6"/>
        <end position="27"/>
    </location>
</feature>
<feature type="transmembrane region" description="Helical" evidence="5">
    <location>
        <begin position="340"/>
        <end position="361"/>
    </location>
</feature>
<dbReference type="AlphaFoldDB" id="A0A0F7SVM7"/>
<evidence type="ECO:0000256" key="3">
    <source>
        <dbReference type="ARBA" id="ARBA00022989"/>
    </source>
</evidence>
<feature type="transmembrane region" description="Helical" evidence="5">
    <location>
        <begin position="39"/>
        <end position="58"/>
    </location>
</feature>
<feature type="transmembrane region" description="Helical" evidence="5">
    <location>
        <begin position="198"/>
        <end position="217"/>
    </location>
</feature>
<protein>
    <recommendedName>
        <fullName evidence="6">Wax synthase domain-containing protein</fullName>
    </recommendedName>
</protein>
<name>A0A0F7SVM7_PHARH</name>
<evidence type="ECO:0000313" key="7">
    <source>
        <dbReference type="EMBL" id="CED85621.1"/>
    </source>
</evidence>
<evidence type="ECO:0000256" key="2">
    <source>
        <dbReference type="ARBA" id="ARBA00022692"/>
    </source>
</evidence>
<dbReference type="EMBL" id="LN483332">
    <property type="protein sequence ID" value="CED85621.1"/>
    <property type="molecule type" value="Genomic_DNA"/>
</dbReference>
<evidence type="ECO:0000259" key="6">
    <source>
        <dbReference type="Pfam" id="PF13813"/>
    </source>
</evidence>
<organism evidence="7">
    <name type="scientific">Phaffia rhodozyma</name>
    <name type="common">Yeast</name>
    <name type="synonym">Xanthophyllomyces dendrorhous</name>
    <dbReference type="NCBI Taxonomy" id="264483"/>
    <lineage>
        <taxon>Eukaryota</taxon>
        <taxon>Fungi</taxon>
        <taxon>Dikarya</taxon>
        <taxon>Basidiomycota</taxon>
        <taxon>Agaricomycotina</taxon>
        <taxon>Tremellomycetes</taxon>
        <taxon>Cystofilobasidiales</taxon>
        <taxon>Mrakiaceae</taxon>
        <taxon>Phaffia</taxon>
    </lineage>
</organism>
<evidence type="ECO:0000256" key="1">
    <source>
        <dbReference type="ARBA" id="ARBA00004141"/>
    </source>
</evidence>